<reference evidence="2 3" key="1">
    <citation type="journal article" date="2014" name="PLoS Genet.">
        <title>Phylogenetically driven sequencing of extremely halophilic archaea reveals strategies for static and dynamic osmo-response.</title>
        <authorList>
            <person name="Becker E.A."/>
            <person name="Seitzer P.M."/>
            <person name="Tritt A."/>
            <person name="Larsen D."/>
            <person name="Krusor M."/>
            <person name="Yao A.I."/>
            <person name="Wu D."/>
            <person name="Madern D."/>
            <person name="Eisen J.A."/>
            <person name="Darling A.E."/>
            <person name="Facciotti M.T."/>
        </authorList>
    </citation>
    <scope>NUCLEOTIDE SEQUENCE [LARGE SCALE GENOMIC DNA]</scope>
    <source>
        <strain evidence="2 3">JCM 14624</strain>
    </source>
</reference>
<evidence type="ECO:0000313" key="3">
    <source>
        <dbReference type="Proteomes" id="UP000011560"/>
    </source>
</evidence>
<feature type="compositionally biased region" description="Polar residues" evidence="1">
    <location>
        <begin position="87"/>
        <end position="97"/>
    </location>
</feature>
<dbReference type="AlphaFoldDB" id="M0BUB3"/>
<protein>
    <submittedName>
        <fullName evidence="2">Uncharacterized protein</fullName>
    </submittedName>
</protein>
<feature type="compositionally biased region" description="Low complexity" evidence="1">
    <location>
        <begin position="105"/>
        <end position="115"/>
    </location>
</feature>
<accession>M0BUB3</accession>
<feature type="compositionally biased region" description="Low complexity" evidence="1">
    <location>
        <begin position="69"/>
        <end position="86"/>
    </location>
</feature>
<dbReference type="RefSeq" id="WP_007697438.1">
    <property type="nucleotide sequence ID" value="NZ_AOIQ01000006.1"/>
</dbReference>
<dbReference type="EMBL" id="AOIQ01000006">
    <property type="protein sequence ID" value="ELZ13712.1"/>
    <property type="molecule type" value="Genomic_DNA"/>
</dbReference>
<name>M0BUB3_9EURY</name>
<keyword evidence="3" id="KW-1185">Reference proteome</keyword>
<comment type="caution">
    <text evidence="2">The sequence shown here is derived from an EMBL/GenBank/DDBJ whole genome shotgun (WGS) entry which is preliminary data.</text>
</comment>
<proteinExistence type="predicted"/>
<dbReference type="STRING" id="1227490.C479_02666"/>
<sequence>MQTLSVELDEETLQALEVERSLIGFESRDAYVRWIIAHRAAIEHETEMGDVLDAYSDRIANLESRLESIESGTSSTEGAGTAESGSVGSPDTTQRRPASSDGGWTETATDDTTATVSPDEPETEDTATEPAGAEPATTATVSSPDEPDQTDTGDRSDESDSTGTTTSDAAIDSMNLRPERVERIRDDELSDDAGVLGSVEVDRLDELSRRAVAKTRKQLDRDVETGLEYDSSTSLAETSDDVRPGEDITDLASIDVPGRSPDLVEQRQALIGVALAHLRDADAAKKGDFVDALYDEYPAGYGSPGGWWRCLKKGLKQVECVSGGDGSRIWRLDE</sequence>
<organism evidence="2 3">
    <name type="scientific">Halovivax asiaticus JCM 14624</name>
    <dbReference type="NCBI Taxonomy" id="1227490"/>
    <lineage>
        <taxon>Archaea</taxon>
        <taxon>Methanobacteriati</taxon>
        <taxon>Methanobacteriota</taxon>
        <taxon>Stenosarchaea group</taxon>
        <taxon>Halobacteria</taxon>
        <taxon>Halobacteriales</taxon>
        <taxon>Natrialbaceae</taxon>
        <taxon>Halovivax</taxon>
    </lineage>
</organism>
<gene>
    <name evidence="2" type="ORF">C479_02666</name>
</gene>
<feature type="compositionally biased region" description="Low complexity" evidence="1">
    <location>
        <begin position="161"/>
        <end position="173"/>
    </location>
</feature>
<evidence type="ECO:0000256" key="1">
    <source>
        <dbReference type="SAM" id="MobiDB-lite"/>
    </source>
</evidence>
<feature type="region of interest" description="Disordered" evidence="1">
    <location>
        <begin position="67"/>
        <end position="185"/>
    </location>
</feature>
<dbReference type="Proteomes" id="UP000011560">
    <property type="component" value="Unassembled WGS sequence"/>
</dbReference>
<feature type="compositionally biased region" description="Low complexity" evidence="1">
    <location>
        <begin position="128"/>
        <end position="140"/>
    </location>
</feature>
<dbReference type="OrthoDB" id="189973at2157"/>
<evidence type="ECO:0000313" key="2">
    <source>
        <dbReference type="EMBL" id="ELZ13712.1"/>
    </source>
</evidence>